<dbReference type="InterPro" id="IPR022409">
    <property type="entry name" value="PKD/Chitinase_dom"/>
</dbReference>
<evidence type="ECO:0000313" key="4">
    <source>
        <dbReference type="Proteomes" id="UP000319700"/>
    </source>
</evidence>
<keyword evidence="4" id="KW-1185">Reference proteome</keyword>
<reference evidence="3 4" key="1">
    <citation type="journal article" date="2019" name="Environ. Microbiol.">
        <title>Species interactions and distinct microbial communities in high Arctic permafrost affected cryosols are associated with the CH4 and CO2 gas fluxes.</title>
        <authorList>
            <person name="Altshuler I."/>
            <person name="Hamel J."/>
            <person name="Turney S."/>
            <person name="Magnuson E."/>
            <person name="Levesque R."/>
            <person name="Greer C."/>
            <person name="Whyte L.G."/>
        </authorList>
    </citation>
    <scope>NUCLEOTIDE SEQUENCE [LARGE SCALE GENOMIC DNA]</scope>
    <source>
        <strain evidence="3 4">42</strain>
    </source>
</reference>
<evidence type="ECO:0000259" key="2">
    <source>
        <dbReference type="SMART" id="SM00089"/>
    </source>
</evidence>
<protein>
    <submittedName>
        <fullName evidence="3">T9SS C-terminal target domain-containing protein</fullName>
    </submittedName>
</protein>
<feature type="domain" description="PKD/Chitinase" evidence="2">
    <location>
        <begin position="370"/>
        <end position="454"/>
    </location>
</feature>
<dbReference type="SUPFAM" id="SSF49299">
    <property type="entry name" value="PKD domain"/>
    <property type="match status" value="2"/>
</dbReference>
<dbReference type="Pfam" id="PF17957">
    <property type="entry name" value="Big_7"/>
    <property type="match status" value="2"/>
</dbReference>
<feature type="domain" description="PKD/Chitinase" evidence="2">
    <location>
        <begin position="495"/>
        <end position="569"/>
    </location>
</feature>
<dbReference type="InterPro" id="IPR013783">
    <property type="entry name" value="Ig-like_fold"/>
</dbReference>
<evidence type="ECO:0000313" key="3">
    <source>
        <dbReference type="EMBL" id="TPG45211.1"/>
    </source>
</evidence>
<accession>A0A502F775</accession>
<dbReference type="NCBIfam" id="TIGR04183">
    <property type="entry name" value="Por_Secre_tail"/>
    <property type="match status" value="1"/>
</dbReference>
<dbReference type="Pfam" id="PF18962">
    <property type="entry name" value="Por_Secre_tail"/>
    <property type="match status" value="1"/>
</dbReference>
<gene>
    <name evidence="3" type="ORF">EAH81_00990</name>
</gene>
<feature type="domain" description="PKD/Chitinase" evidence="2">
    <location>
        <begin position="273"/>
        <end position="360"/>
    </location>
</feature>
<sequence length="990" mass="103415">MLRFYLRILINTKNLQMKKKLLLIFAITFLCNNAFAQKGLIISEILTNPNGDDSPLEYVELVATTTINFATTPYTVVFTDNGTATSNGWKAGSAVTYAFLINSGSVTAGQVVYVGGSSMLPLNQSGVALKTKNTGTTAGDSFGSKNTSGVLGNGGSNADGVAVFNVAASSISSSTVPVDAVFFGDAVGSAFKSSGSGYQLPVNDNYNGGKLQTSSYLAPDPGSDQLVKATAGVYNTTTNTFTTSRSWTLTTTPSYNTTSITIAGTPVGNIAPTITITAPTVSGNAPATVSLSATATDSDGTISKVEFYNGSTLLATVTSTPYSYSWTNVAAGSYSITAKATDNTGASTTSVVQNVTVNAAGSNVAPTITLATPTVSGNAPATVSLAATATDSDGTISKVEFFNGSTLLASIIAAPYSYSWTNVAAGSYSVTAKATDNSGSVTTSSVKTVTVNSSVNVAPTLVFNTTASKFVSLSTTSAKVGCVMNNNTDPFIVSGLDITVTDDNVDALTFSMTSSKTSVVPNANFTVTGTGNARKFRINPTGVGYSTLTLKVTDAQGGNKSITVNVAVSQALATASLKDIYNAGVADGSTAIPIDENYMFAADDETNVIKLFSRNNSGLALYQFDVNSYLNLSGTEVDIEASFRSTTKPNRIYWIGSLSNSKSGEARADRNRIFATDIVGTGANATLVFVGYYSNLRSKLITWGDNNGYNFTAKAATGIEPKRIDGFNIEGLEMGPDGTTLYIGFRAPYVGSGTNKALICPLQNFESWFGNGSPSANPVFGSPIELNLNNHGIRSLGKNASNQYIISAGSYAATGTFELYSWNGQAATAPVLLNANLTNLKPEGIVEVPADISGAFTLDLVSDLGSDIPYNDGLENKDVVEPNHRKFLTSTIAVNAQSTARKASVAEESVSPITENEVIAYPNPFTAILNINFYDLAPQSISVYSQNGTLVKEIYTVTKGLNAFDLSDLKAGIYFITYSGMKKSITVIKH</sequence>
<dbReference type="Gene3D" id="2.60.40.10">
    <property type="entry name" value="Immunoglobulins"/>
    <property type="match status" value="2"/>
</dbReference>
<dbReference type="EMBL" id="RCZH01000001">
    <property type="protein sequence ID" value="TPG45211.1"/>
    <property type="molecule type" value="Genomic_DNA"/>
</dbReference>
<keyword evidence="1" id="KW-0732">Signal</keyword>
<dbReference type="InterPro" id="IPR035986">
    <property type="entry name" value="PKD_dom_sf"/>
</dbReference>
<comment type="caution">
    <text evidence="3">The sequence shown here is derived from an EMBL/GenBank/DDBJ whole genome shotgun (WGS) entry which is preliminary data.</text>
</comment>
<evidence type="ECO:0000256" key="1">
    <source>
        <dbReference type="ARBA" id="ARBA00022729"/>
    </source>
</evidence>
<proteinExistence type="predicted"/>
<dbReference type="InterPro" id="IPR026444">
    <property type="entry name" value="Secre_tail"/>
</dbReference>
<dbReference type="AlphaFoldDB" id="A0A502F775"/>
<name>A0A502F775_9FLAO</name>
<dbReference type="SMART" id="SM00089">
    <property type="entry name" value="PKD"/>
    <property type="match status" value="3"/>
</dbReference>
<dbReference type="Proteomes" id="UP000319700">
    <property type="component" value="Unassembled WGS sequence"/>
</dbReference>
<organism evidence="3 4">
    <name type="scientific">Flavobacterium pectinovorum</name>
    <dbReference type="NCBI Taxonomy" id="29533"/>
    <lineage>
        <taxon>Bacteria</taxon>
        <taxon>Pseudomonadati</taxon>
        <taxon>Bacteroidota</taxon>
        <taxon>Flavobacteriia</taxon>
        <taxon>Flavobacteriales</taxon>
        <taxon>Flavobacteriaceae</taxon>
        <taxon>Flavobacterium</taxon>
    </lineage>
</organism>